<dbReference type="PRINTS" id="PR00105">
    <property type="entry name" value="C5METTRFRASE"/>
</dbReference>
<evidence type="ECO:0000256" key="2">
    <source>
        <dbReference type="ARBA" id="ARBA00022603"/>
    </source>
</evidence>
<evidence type="ECO:0000256" key="3">
    <source>
        <dbReference type="ARBA" id="ARBA00022679"/>
    </source>
</evidence>
<evidence type="ECO:0000256" key="6">
    <source>
        <dbReference type="ARBA" id="ARBA00047422"/>
    </source>
</evidence>
<dbReference type="AlphaFoldDB" id="A0AA37V1K0"/>
<keyword evidence="11" id="KW-1185">Reference proteome</keyword>
<dbReference type="RefSeq" id="WP_284350805.1">
    <property type="nucleotide sequence ID" value="NZ_BRXS01000004.1"/>
</dbReference>
<keyword evidence="2 7" id="KW-0489">Methyltransferase</keyword>
<dbReference type="InterPro" id="IPR001525">
    <property type="entry name" value="C5_MeTfrase"/>
</dbReference>
<evidence type="ECO:0000256" key="5">
    <source>
        <dbReference type="ARBA" id="ARBA00022747"/>
    </source>
</evidence>
<evidence type="ECO:0000256" key="1">
    <source>
        <dbReference type="ARBA" id="ARBA00011975"/>
    </source>
</evidence>
<evidence type="ECO:0000256" key="8">
    <source>
        <dbReference type="RuleBase" id="RU000416"/>
    </source>
</evidence>
<dbReference type="PROSITE" id="PS51679">
    <property type="entry name" value="SAM_MT_C5"/>
    <property type="match status" value="1"/>
</dbReference>
<comment type="caution">
    <text evidence="10">The sequence shown here is derived from an EMBL/GenBank/DDBJ whole genome shotgun (WGS) entry which is preliminary data.</text>
</comment>
<dbReference type="InterPro" id="IPR029063">
    <property type="entry name" value="SAM-dependent_MTases_sf"/>
</dbReference>
<dbReference type="GO" id="GO:0044027">
    <property type="term" value="P:negative regulation of gene expression via chromosomal CpG island methylation"/>
    <property type="evidence" value="ECO:0007669"/>
    <property type="project" value="TreeGrafter"/>
</dbReference>
<dbReference type="Proteomes" id="UP001161325">
    <property type="component" value="Unassembled WGS sequence"/>
</dbReference>
<dbReference type="InterPro" id="IPR050390">
    <property type="entry name" value="C5-Methyltransferase"/>
</dbReference>
<accession>A0AA37V1K0</accession>
<gene>
    <name evidence="10" type="ORF">rosag_28630</name>
</gene>
<evidence type="ECO:0000256" key="9">
    <source>
        <dbReference type="SAM" id="MobiDB-lite"/>
    </source>
</evidence>
<dbReference type="PROSITE" id="PS00095">
    <property type="entry name" value="C5_MTASE_2"/>
    <property type="match status" value="1"/>
</dbReference>
<protein>
    <recommendedName>
        <fullName evidence="1">DNA (cytosine-5-)-methyltransferase</fullName>
        <ecNumber evidence="1">2.1.1.37</ecNumber>
    </recommendedName>
</protein>
<dbReference type="GO" id="GO:0009307">
    <property type="term" value="P:DNA restriction-modification system"/>
    <property type="evidence" value="ECO:0007669"/>
    <property type="project" value="UniProtKB-KW"/>
</dbReference>
<dbReference type="Gene3D" id="3.90.120.10">
    <property type="entry name" value="DNA Methylase, subunit A, domain 2"/>
    <property type="match status" value="1"/>
</dbReference>
<dbReference type="PANTHER" id="PTHR10629:SF52">
    <property type="entry name" value="DNA (CYTOSINE-5)-METHYLTRANSFERASE 1"/>
    <property type="match status" value="1"/>
</dbReference>
<sequence length="382" mass="41712">MRNGSSADPVAIELFAGCGGLSTGVLDAGFRVALGTDYYAPTMRTYAYNHEYRGSRALTADARALTGASLMEAAGLAGRRPALLAGGPPCQPFSVIGKRQGLADPRGDLVLEYVRLLRELQPDGFIFENVAHLETVAEGVVLDRILSELTDAGYASRHAVLSAAEFGVPQMRKRLFIVGARGKKAPPFPPMPTHGDLALLGQSPLVTCRDALDDLPDVESPEAALIPNHEPTHHSPAMLDAFRALEPGRRDKKSHHDRLHPDRPGYTLRAGTGNFSPLRPVHYRYDRVISVRESARLQSFADSFIWPHDVPRLQQYRQVGNAVPPKLAAAVVRHLAAFFGWTADAEVTKGDERLRDPFVPACAKQRAEERRSRIRGASLGRP</sequence>
<keyword evidence="3 7" id="KW-0808">Transferase</keyword>
<organism evidence="10 11">
    <name type="scientific">Roseisolibacter agri</name>
    <dbReference type="NCBI Taxonomy" id="2014610"/>
    <lineage>
        <taxon>Bacteria</taxon>
        <taxon>Pseudomonadati</taxon>
        <taxon>Gemmatimonadota</taxon>
        <taxon>Gemmatimonadia</taxon>
        <taxon>Gemmatimonadales</taxon>
        <taxon>Gemmatimonadaceae</taxon>
        <taxon>Roseisolibacter</taxon>
    </lineage>
</organism>
<dbReference type="EMBL" id="BRXS01000004">
    <property type="protein sequence ID" value="GLC26350.1"/>
    <property type="molecule type" value="Genomic_DNA"/>
</dbReference>
<comment type="catalytic activity">
    <reaction evidence="6">
        <text>a 2'-deoxycytidine in DNA + S-adenosyl-L-methionine = a 5-methyl-2'-deoxycytidine in DNA + S-adenosyl-L-homocysteine + H(+)</text>
        <dbReference type="Rhea" id="RHEA:13681"/>
        <dbReference type="Rhea" id="RHEA-COMP:11369"/>
        <dbReference type="Rhea" id="RHEA-COMP:11370"/>
        <dbReference type="ChEBI" id="CHEBI:15378"/>
        <dbReference type="ChEBI" id="CHEBI:57856"/>
        <dbReference type="ChEBI" id="CHEBI:59789"/>
        <dbReference type="ChEBI" id="CHEBI:85452"/>
        <dbReference type="ChEBI" id="CHEBI:85454"/>
        <dbReference type="EC" id="2.1.1.37"/>
    </reaction>
</comment>
<reference evidence="10" key="1">
    <citation type="submission" date="2022-08" db="EMBL/GenBank/DDBJ databases">
        <title>Draft genome sequencing of Roseisolibacter agri AW1220.</title>
        <authorList>
            <person name="Tobiishi Y."/>
            <person name="Tonouchi A."/>
        </authorList>
    </citation>
    <scope>NUCLEOTIDE SEQUENCE</scope>
    <source>
        <strain evidence="10">AW1220</strain>
    </source>
</reference>
<evidence type="ECO:0000256" key="7">
    <source>
        <dbReference type="PROSITE-ProRule" id="PRU01016"/>
    </source>
</evidence>
<proteinExistence type="inferred from homology"/>
<comment type="similarity">
    <text evidence="7 8">Belongs to the class I-like SAM-binding methyltransferase superfamily. C5-methyltransferase family.</text>
</comment>
<feature type="region of interest" description="Disordered" evidence="9">
    <location>
        <begin position="249"/>
        <end position="271"/>
    </location>
</feature>
<dbReference type="PANTHER" id="PTHR10629">
    <property type="entry name" value="CYTOSINE-SPECIFIC METHYLTRANSFERASE"/>
    <property type="match status" value="1"/>
</dbReference>
<evidence type="ECO:0000313" key="11">
    <source>
        <dbReference type="Proteomes" id="UP001161325"/>
    </source>
</evidence>
<name>A0AA37V1K0_9BACT</name>
<dbReference type="NCBIfam" id="TIGR00675">
    <property type="entry name" value="dcm"/>
    <property type="match status" value="1"/>
</dbReference>
<dbReference type="GO" id="GO:0003677">
    <property type="term" value="F:DNA binding"/>
    <property type="evidence" value="ECO:0007669"/>
    <property type="project" value="TreeGrafter"/>
</dbReference>
<keyword evidence="4 7" id="KW-0949">S-adenosyl-L-methionine</keyword>
<dbReference type="SUPFAM" id="SSF53335">
    <property type="entry name" value="S-adenosyl-L-methionine-dependent methyltransferases"/>
    <property type="match status" value="1"/>
</dbReference>
<dbReference type="Gene3D" id="3.40.50.150">
    <property type="entry name" value="Vaccinia Virus protein VP39"/>
    <property type="match status" value="1"/>
</dbReference>
<dbReference type="GO" id="GO:0032259">
    <property type="term" value="P:methylation"/>
    <property type="evidence" value="ECO:0007669"/>
    <property type="project" value="UniProtKB-KW"/>
</dbReference>
<dbReference type="InterPro" id="IPR031303">
    <property type="entry name" value="C5_meth_CS"/>
</dbReference>
<keyword evidence="5" id="KW-0680">Restriction system</keyword>
<dbReference type="GO" id="GO:0003886">
    <property type="term" value="F:DNA (cytosine-5-)-methyltransferase activity"/>
    <property type="evidence" value="ECO:0007669"/>
    <property type="project" value="UniProtKB-EC"/>
</dbReference>
<feature type="active site" evidence="7">
    <location>
        <position position="90"/>
    </location>
</feature>
<dbReference type="Pfam" id="PF00145">
    <property type="entry name" value="DNA_methylase"/>
    <property type="match status" value="1"/>
</dbReference>
<evidence type="ECO:0000256" key="4">
    <source>
        <dbReference type="ARBA" id="ARBA00022691"/>
    </source>
</evidence>
<dbReference type="EC" id="2.1.1.37" evidence="1"/>
<evidence type="ECO:0000313" key="10">
    <source>
        <dbReference type="EMBL" id="GLC26350.1"/>
    </source>
</evidence>